<sequence length="175" mass="20101">MKVTLIFALLALVAVCPGRQTAQADTGLPPLQTVQQVDLKRYLGQWYEIARYPNWFQKGCLESSASYALRDDGDIEVLNRCKDSEDGRQRQAKGHAWVVDNASNAKLKVSFFWPFRGDYWIIELGREYEYAVIGTPNRKYFWILSRTRSMDDSLYAAILQRAKQQGFDPGLVVRN</sequence>
<dbReference type="SUPFAM" id="SSF50814">
    <property type="entry name" value="Lipocalins"/>
    <property type="match status" value="1"/>
</dbReference>
<proteinExistence type="inferred from homology"/>
<dbReference type="Pfam" id="PF08212">
    <property type="entry name" value="Lipocalin_2"/>
    <property type="match status" value="1"/>
</dbReference>
<dbReference type="InterPro" id="IPR012674">
    <property type="entry name" value="Calycin"/>
</dbReference>
<evidence type="ECO:0000256" key="1">
    <source>
        <dbReference type="ARBA" id="ARBA00006889"/>
    </source>
</evidence>
<dbReference type="EMBL" id="CP001089">
    <property type="protein sequence ID" value="ACD93887.1"/>
    <property type="molecule type" value="Genomic_DNA"/>
</dbReference>
<dbReference type="GO" id="GO:0006950">
    <property type="term" value="P:response to stress"/>
    <property type="evidence" value="ECO:0007669"/>
    <property type="project" value="UniProtKB-ARBA"/>
</dbReference>
<dbReference type="PANTHER" id="PTHR10612:SF34">
    <property type="entry name" value="APOLIPOPROTEIN D"/>
    <property type="match status" value="1"/>
</dbReference>
<dbReference type="PROSITE" id="PS00213">
    <property type="entry name" value="LIPOCALIN"/>
    <property type="match status" value="1"/>
</dbReference>
<evidence type="ECO:0000313" key="5">
    <source>
        <dbReference type="Proteomes" id="UP000002420"/>
    </source>
</evidence>
<dbReference type="Proteomes" id="UP000002420">
    <property type="component" value="Chromosome"/>
</dbReference>
<feature type="domain" description="Lipocalin/cytosolic fatty-acid binding" evidence="3">
    <location>
        <begin position="37"/>
        <end position="170"/>
    </location>
</feature>
<dbReference type="InterPro" id="IPR022272">
    <property type="entry name" value="Lipocalin_CS"/>
</dbReference>
<dbReference type="AlphaFoldDB" id="B3EA59"/>
<dbReference type="InterPro" id="IPR000566">
    <property type="entry name" value="Lipocln_cytosolic_FA-bd_dom"/>
</dbReference>
<dbReference type="InterPro" id="IPR022271">
    <property type="entry name" value="Lipocalin_ApoD"/>
</dbReference>
<dbReference type="KEGG" id="glo:Glov_0151"/>
<feature type="signal peptide" evidence="2">
    <location>
        <begin position="1"/>
        <end position="24"/>
    </location>
</feature>
<protein>
    <submittedName>
        <fullName evidence="4">Lipocalin family protein</fullName>
    </submittedName>
</protein>
<evidence type="ECO:0000313" key="4">
    <source>
        <dbReference type="EMBL" id="ACD93887.1"/>
    </source>
</evidence>
<feature type="chain" id="PRO_5013433579" evidence="2">
    <location>
        <begin position="25"/>
        <end position="175"/>
    </location>
</feature>
<keyword evidence="2" id="KW-0732">Signal</keyword>
<dbReference type="Gene3D" id="2.40.128.20">
    <property type="match status" value="1"/>
</dbReference>
<gene>
    <name evidence="4" type="ordered locus">Glov_0151</name>
</gene>
<reference evidence="4 5" key="1">
    <citation type="submission" date="2008-05" db="EMBL/GenBank/DDBJ databases">
        <title>Complete sequence of chromosome of Geobacter lovleyi SZ.</title>
        <authorList>
            <consortium name="US DOE Joint Genome Institute"/>
            <person name="Lucas S."/>
            <person name="Copeland A."/>
            <person name="Lapidus A."/>
            <person name="Glavina del Rio T."/>
            <person name="Dalin E."/>
            <person name="Tice H."/>
            <person name="Bruce D."/>
            <person name="Goodwin L."/>
            <person name="Pitluck S."/>
            <person name="Chertkov O."/>
            <person name="Meincke L."/>
            <person name="Brettin T."/>
            <person name="Detter J.C."/>
            <person name="Han C."/>
            <person name="Tapia R."/>
            <person name="Kuske C.R."/>
            <person name="Schmutz J."/>
            <person name="Larimer F."/>
            <person name="Land M."/>
            <person name="Hauser L."/>
            <person name="Kyrpides N."/>
            <person name="Mikhailova N."/>
            <person name="Sung Y."/>
            <person name="Fletcher K.E."/>
            <person name="Ritalahti K.M."/>
            <person name="Loeffler F.E."/>
            <person name="Richardson P."/>
        </authorList>
    </citation>
    <scope>NUCLEOTIDE SEQUENCE [LARGE SCALE GENOMIC DNA]</scope>
    <source>
        <strain evidence="5">ATCC BAA-1151 / DSM 17278 / SZ</strain>
    </source>
</reference>
<dbReference type="PIRSF" id="PIRSF036893">
    <property type="entry name" value="Lipocalin_ApoD"/>
    <property type="match status" value="1"/>
</dbReference>
<organism evidence="4 5">
    <name type="scientific">Trichlorobacter lovleyi (strain ATCC BAA-1151 / DSM 17278 / SZ)</name>
    <name type="common">Geobacter lovleyi</name>
    <dbReference type="NCBI Taxonomy" id="398767"/>
    <lineage>
        <taxon>Bacteria</taxon>
        <taxon>Pseudomonadati</taxon>
        <taxon>Thermodesulfobacteriota</taxon>
        <taxon>Desulfuromonadia</taxon>
        <taxon>Geobacterales</taxon>
        <taxon>Geobacteraceae</taxon>
        <taxon>Trichlorobacter</taxon>
    </lineage>
</organism>
<dbReference type="PANTHER" id="PTHR10612">
    <property type="entry name" value="APOLIPOPROTEIN D"/>
    <property type="match status" value="1"/>
</dbReference>
<dbReference type="RefSeq" id="WP_012468246.1">
    <property type="nucleotide sequence ID" value="NC_010814.1"/>
</dbReference>
<comment type="similarity">
    <text evidence="1 2">Belongs to the calycin superfamily. Lipocalin family.</text>
</comment>
<keyword evidence="5" id="KW-1185">Reference proteome</keyword>
<evidence type="ECO:0000256" key="2">
    <source>
        <dbReference type="PIRNR" id="PIRNR036893"/>
    </source>
</evidence>
<dbReference type="eggNOG" id="COG3040">
    <property type="taxonomic scope" value="Bacteria"/>
</dbReference>
<name>B3EA59_TRIL1</name>
<dbReference type="CDD" id="cd19438">
    <property type="entry name" value="lipocalin_Blc-like"/>
    <property type="match status" value="1"/>
</dbReference>
<accession>B3EA59</accession>
<dbReference type="HOGENOM" id="CLU_068449_3_1_7"/>
<dbReference type="PRINTS" id="PR01171">
    <property type="entry name" value="BCTLIPOCALIN"/>
</dbReference>
<dbReference type="InterPro" id="IPR047202">
    <property type="entry name" value="Lipocalin_Blc-like_dom"/>
</dbReference>
<dbReference type="InterPro" id="IPR002446">
    <property type="entry name" value="Lipocalin_bac"/>
</dbReference>
<evidence type="ECO:0000259" key="3">
    <source>
        <dbReference type="Pfam" id="PF08212"/>
    </source>
</evidence>
<dbReference type="STRING" id="398767.Glov_0151"/>